<organism evidence="2 3">
    <name type="scientific">Colletotrichum fioriniae PJ7</name>
    <dbReference type="NCBI Taxonomy" id="1445577"/>
    <lineage>
        <taxon>Eukaryota</taxon>
        <taxon>Fungi</taxon>
        <taxon>Dikarya</taxon>
        <taxon>Ascomycota</taxon>
        <taxon>Pezizomycotina</taxon>
        <taxon>Sordariomycetes</taxon>
        <taxon>Hypocreomycetidae</taxon>
        <taxon>Glomerellales</taxon>
        <taxon>Glomerellaceae</taxon>
        <taxon>Colletotrichum</taxon>
        <taxon>Colletotrichum acutatum species complex</taxon>
    </lineage>
</organism>
<dbReference type="KEGG" id="cfj:CFIO01_07348"/>
<comment type="caution">
    <text evidence="2">The sequence shown here is derived from an EMBL/GenBank/DDBJ whole genome shotgun (WGS) entry which is preliminary data.</text>
</comment>
<dbReference type="InterPro" id="IPR012341">
    <property type="entry name" value="6hp_glycosidase-like_sf"/>
</dbReference>
<reference evidence="2 3" key="1">
    <citation type="submission" date="2014-02" db="EMBL/GenBank/DDBJ databases">
        <title>The genome sequence of Colletotrichum fioriniae PJ7.</title>
        <authorList>
            <person name="Baroncelli R."/>
            <person name="Thon M.R."/>
        </authorList>
    </citation>
    <scope>NUCLEOTIDE SEQUENCE [LARGE SCALE GENOMIC DNA]</scope>
    <source>
        <strain evidence="2 3">PJ7</strain>
    </source>
</reference>
<feature type="signal peptide" evidence="1">
    <location>
        <begin position="1"/>
        <end position="15"/>
    </location>
</feature>
<dbReference type="eggNOG" id="ENOG502QSY5">
    <property type="taxonomic scope" value="Eukaryota"/>
</dbReference>
<keyword evidence="3" id="KW-1185">Reference proteome</keyword>
<evidence type="ECO:0008006" key="4">
    <source>
        <dbReference type="Google" id="ProtNLM"/>
    </source>
</evidence>
<sequence length="654" mass="73710">MFVQLFLLAPALAAAAIDRKAIVESFNVVRTEVPKVIDNTTTPLQVGNGNFAFNFDITGTQSLVAFNTLSSWGWHMDALPQNGEKLEEYVGVPVATHGREVIYDLEDPKLPEISKWLSANPNRINLGRIRLSYKNETLSSITEPRQVLDLWNVVSTSSFKIDGKDVKVVTQGDFDTDSVTFDIESVLIYDGTLRVEFDFPFPPIHKVEKTSDFEVFMGSYQFPDNHTTSIVKSDIALDDTAHIHHTMQETSYYQNLRWPKESPLTLTRVGKQDSNTTNAHRYELFPAILGNNLTRANRLSFTAQYSLQLQRPPLPSSIRRRNSLDWHKYWQEGGFVDLTQSSNPNATELQRRIILSQWPKMTELVTKGIAPGETRAYLQWQQPHPIYLAELAYKANQSKETLQRWDRVITSTAQYMASFAWFNNSSGKYDLGPPIQGVTENSSPTEISNLAYELVYWQWALNAACKWKKRLEQDCPPTWSRVAENMAFPPEYDGLFAPWVGGGVNASWWDNPQLNKDPRSVIMLQGMVPDTPLMRKVSPEVGVRTANKVWDVWGDAQIRGWGRNVLAINSARVGNPERAIYHLTNFGYWTFGDQGFAHRSGPSPSPPPYFPGNGGFLLAIGYMAAGWAGSEGHAPGFPKDGTWVVKHEGMLQAL</sequence>
<dbReference type="OrthoDB" id="3534988at2759"/>
<feature type="chain" id="PRO_5012497675" description="Six-hairpin glycosidase" evidence="1">
    <location>
        <begin position="16"/>
        <end position="654"/>
    </location>
</feature>
<dbReference type="SUPFAM" id="SSF48208">
    <property type="entry name" value="Six-hairpin glycosidases"/>
    <property type="match status" value="1"/>
</dbReference>
<dbReference type="InterPro" id="IPR008928">
    <property type="entry name" value="6-hairpin_glycosidase_sf"/>
</dbReference>
<dbReference type="GO" id="GO:0003824">
    <property type="term" value="F:catalytic activity"/>
    <property type="evidence" value="ECO:0007669"/>
    <property type="project" value="UniProtKB-ARBA"/>
</dbReference>
<dbReference type="Proteomes" id="UP000020467">
    <property type="component" value="Unassembled WGS sequence"/>
</dbReference>
<evidence type="ECO:0000313" key="3">
    <source>
        <dbReference type="Proteomes" id="UP000020467"/>
    </source>
</evidence>
<gene>
    <name evidence="2" type="ORF">CFIO01_07348</name>
</gene>
<evidence type="ECO:0000313" key="2">
    <source>
        <dbReference type="EMBL" id="EXF73883.1"/>
    </source>
</evidence>
<name>A0A010RP39_9PEZI</name>
<accession>A0A010RP39</accession>
<dbReference type="GO" id="GO:0005975">
    <property type="term" value="P:carbohydrate metabolic process"/>
    <property type="evidence" value="ECO:0007669"/>
    <property type="project" value="InterPro"/>
</dbReference>
<dbReference type="Gene3D" id="1.50.10.10">
    <property type="match status" value="1"/>
</dbReference>
<dbReference type="AlphaFoldDB" id="A0A010RP39"/>
<dbReference type="HOGENOM" id="CLU_024197_0_0_1"/>
<evidence type="ECO:0000256" key="1">
    <source>
        <dbReference type="SAM" id="SignalP"/>
    </source>
</evidence>
<keyword evidence="1" id="KW-0732">Signal</keyword>
<dbReference type="EMBL" id="JARH01001034">
    <property type="protein sequence ID" value="EXF73883.1"/>
    <property type="molecule type" value="Genomic_DNA"/>
</dbReference>
<proteinExistence type="predicted"/>
<protein>
    <recommendedName>
        <fullName evidence="4">Six-hairpin glycosidase</fullName>
    </recommendedName>
</protein>